<name>A0A177TUV4_9BASI</name>
<sequence length="138" mass="14702">MLSGWTAILTRLLRVKNQHLAALSHVLRGGSIKTAGMSTEDSRLAEAGLFGAHYVLPKVLLNHFLASVALVHDFSGPDKPIGHTIHVSTEAPKASPSLALLPCRAVSQVAPHPQPVVKWSARLGPLSGRTEVDAHSEK</sequence>
<evidence type="ECO:0000313" key="1">
    <source>
        <dbReference type="EMBL" id="CAD6908017.1"/>
    </source>
</evidence>
<accession>A0A177TUV4</accession>
<reference evidence="2" key="1">
    <citation type="submission" date="2016-04" db="EMBL/GenBank/DDBJ databases">
        <authorList>
            <person name="Nguyen H.D."/>
            <person name="Kesanakurti P."/>
            <person name="Cullis J."/>
            <person name="Levesque C.A."/>
            <person name="Hambleton S."/>
        </authorList>
    </citation>
    <scope>NUCLEOTIDE SEQUENCE</scope>
    <source>
        <strain evidence="2">DAOMC 238032</strain>
    </source>
</reference>
<dbReference type="EMBL" id="LWDD02001770">
    <property type="protein sequence ID" value="KAE8245670.1"/>
    <property type="molecule type" value="Genomic_DNA"/>
</dbReference>
<proteinExistence type="predicted"/>
<evidence type="ECO:0000313" key="2">
    <source>
        <dbReference type="EMBL" id="KAE8245670.1"/>
    </source>
</evidence>
<gene>
    <name evidence="2" type="ORF">A4X03_0g7455</name>
    <name evidence="1" type="ORF">JKIAZH3_G4375</name>
</gene>
<reference evidence="2" key="2">
    <citation type="journal article" date="2019" name="IMA Fungus">
        <title>Genome sequencing and comparison of five Tilletia species to identify candidate genes for the detection of regulated species infecting wheat.</title>
        <authorList>
            <person name="Nguyen H.D.T."/>
            <person name="Sultana T."/>
            <person name="Kesanakurti P."/>
            <person name="Hambleton S."/>
        </authorList>
    </citation>
    <scope>NUCLEOTIDE SEQUENCE</scope>
    <source>
        <strain evidence="2">DAOMC 238032</strain>
    </source>
</reference>
<dbReference type="Proteomes" id="UP000077671">
    <property type="component" value="Unassembled WGS sequence"/>
</dbReference>
<keyword evidence="4" id="KW-1185">Reference proteome</keyword>
<dbReference type="Proteomes" id="UP000836402">
    <property type="component" value="Unassembled WGS sequence"/>
</dbReference>
<dbReference type="AlphaFoldDB" id="A0A177TUV4"/>
<evidence type="ECO:0000313" key="3">
    <source>
        <dbReference type="Proteomes" id="UP000077671"/>
    </source>
</evidence>
<comment type="caution">
    <text evidence="2">The sequence shown here is derived from an EMBL/GenBank/DDBJ whole genome shotgun (WGS) entry which is preliminary data.</text>
</comment>
<protein>
    <submittedName>
        <fullName evidence="2">Uncharacterized protein</fullName>
    </submittedName>
</protein>
<dbReference type="EMBL" id="CAJHJG010001002">
    <property type="protein sequence ID" value="CAD6908017.1"/>
    <property type="molecule type" value="Genomic_DNA"/>
</dbReference>
<reference evidence="1" key="3">
    <citation type="submission" date="2020-10" db="EMBL/GenBank/DDBJ databases">
        <authorList>
            <person name="Sedaghatjoo S."/>
        </authorList>
    </citation>
    <scope>NUCLEOTIDE SEQUENCE</scope>
    <source>
        <strain evidence="1">AZH3</strain>
    </source>
</reference>
<evidence type="ECO:0000313" key="4">
    <source>
        <dbReference type="Proteomes" id="UP000836402"/>
    </source>
</evidence>
<organism evidence="2 3">
    <name type="scientific">Tilletia caries</name>
    <name type="common">wheat bunt fungus</name>
    <dbReference type="NCBI Taxonomy" id="13290"/>
    <lineage>
        <taxon>Eukaryota</taxon>
        <taxon>Fungi</taxon>
        <taxon>Dikarya</taxon>
        <taxon>Basidiomycota</taxon>
        <taxon>Ustilaginomycotina</taxon>
        <taxon>Exobasidiomycetes</taxon>
        <taxon>Tilletiales</taxon>
        <taxon>Tilletiaceae</taxon>
        <taxon>Tilletia</taxon>
    </lineage>
</organism>